<dbReference type="SUPFAM" id="SSF56672">
    <property type="entry name" value="DNA/RNA polymerases"/>
    <property type="match status" value="1"/>
</dbReference>
<dbReference type="SUPFAM" id="SSF52087">
    <property type="entry name" value="CRAL/TRIO domain"/>
    <property type="match status" value="1"/>
</dbReference>
<dbReference type="EMBL" id="KD036668">
    <property type="protein sequence ID" value="EMS66019.1"/>
    <property type="molecule type" value="Genomic_DNA"/>
</dbReference>
<proteinExistence type="predicted"/>
<dbReference type="InterPro" id="IPR000477">
    <property type="entry name" value="RT_dom"/>
</dbReference>
<reference evidence="1" key="1">
    <citation type="journal article" date="2013" name="Nature">
        <title>Draft genome of the wheat A-genome progenitor Triticum urartu.</title>
        <authorList>
            <person name="Ling H.Q."/>
            <person name="Zhao S."/>
            <person name="Liu D."/>
            <person name="Wang J."/>
            <person name="Sun H."/>
            <person name="Zhang C."/>
            <person name="Fan H."/>
            <person name="Li D."/>
            <person name="Dong L."/>
            <person name="Tao Y."/>
            <person name="Gao C."/>
            <person name="Wu H."/>
            <person name="Li Y."/>
            <person name="Cui Y."/>
            <person name="Guo X."/>
            <person name="Zheng S."/>
            <person name="Wang B."/>
            <person name="Yu K."/>
            <person name="Liang Q."/>
            <person name="Yang W."/>
            <person name="Lou X."/>
            <person name="Chen J."/>
            <person name="Feng M."/>
            <person name="Jian J."/>
            <person name="Zhang X."/>
            <person name="Luo G."/>
            <person name="Jiang Y."/>
            <person name="Liu J."/>
            <person name="Wang Z."/>
            <person name="Sha Y."/>
            <person name="Zhang B."/>
            <person name="Wu H."/>
            <person name="Tang D."/>
            <person name="Shen Q."/>
            <person name="Xue P."/>
            <person name="Zou S."/>
            <person name="Wang X."/>
            <person name="Liu X."/>
            <person name="Wang F."/>
            <person name="Yang Y."/>
            <person name="An X."/>
            <person name="Dong Z."/>
            <person name="Zhang K."/>
            <person name="Zhang X."/>
            <person name="Luo M.C."/>
            <person name="Dvorak J."/>
            <person name="Tong Y."/>
            <person name="Wang J."/>
            <person name="Yang H."/>
            <person name="Li Z."/>
            <person name="Wang D."/>
            <person name="Zhang A."/>
            <person name="Wang J."/>
        </authorList>
    </citation>
    <scope>NUCLEOTIDE SEQUENCE</scope>
</reference>
<dbReference type="SUPFAM" id="SSF46938">
    <property type="entry name" value="CRAL/TRIO N-terminal domain"/>
    <property type="match status" value="1"/>
</dbReference>
<dbReference type="AlphaFoldDB" id="M8AY17"/>
<dbReference type="InterPro" id="IPR043502">
    <property type="entry name" value="DNA/RNA_pol_sf"/>
</dbReference>
<dbReference type="Gene3D" id="3.40.525.10">
    <property type="entry name" value="CRAL-TRIO lipid binding domain"/>
    <property type="match status" value="1"/>
</dbReference>
<dbReference type="InterPro" id="IPR036865">
    <property type="entry name" value="CRAL-TRIO_dom_sf"/>
</dbReference>
<dbReference type="CDD" id="cd00170">
    <property type="entry name" value="SEC14"/>
    <property type="match status" value="1"/>
</dbReference>
<evidence type="ECO:0000313" key="1">
    <source>
        <dbReference type="EMBL" id="EMS66019.1"/>
    </source>
</evidence>
<dbReference type="InterPro" id="IPR001251">
    <property type="entry name" value="CRAL-TRIO_dom"/>
</dbReference>
<dbReference type="InterPro" id="IPR011074">
    <property type="entry name" value="CRAL/TRIO_N_dom"/>
</dbReference>
<dbReference type="Pfam" id="PF03765">
    <property type="entry name" value="CRAL_TRIO_N"/>
    <property type="match status" value="1"/>
</dbReference>
<organism evidence="1">
    <name type="scientific">Triticum urartu</name>
    <name type="common">Red wild einkorn</name>
    <name type="synonym">Crithodium urartu</name>
    <dbReference type="NCBI Taxonomy" id="4572"/>
    <lineage>
        <taxon>Eukaryota</taxon>
        <taxon>Viridiplantae</taxon>
        <taxon>Streptophyta</taxon>
        <taxon>Embryophyta</taxon>
        <taxon>Tracheophyta</taxon>
        <taxon>Spermatophyta</taxon>
        <taxon>Magnoliopsida</taxon>
        <taxon>Liliopsida</taxon>
        <taxon>Poales</taxon>
        <taxon>Poaceae</taxon>
        <taxon>BOP clade</taxon>
        <taxon>Pooideae</taxon>
        <taxon>Triticodae</taxon>
        <taxon>Triticeae</taxon>
        <taxon>Triticinae</taxon>
        <taxon>Triticum</taxon>
    </lineage>
</organism>
<accession>M8AY17</accession>
<gene>
    <name evidence="1" type="ORF">TRIUR3_15588</name>
</gene>
<dbReference type="Pfam" id="PF00078">
    <property type="entry name" value="RVT_1"/>
    <property type="match status" value="1"/>
</dbReference>
<dbReference type="SMART" id="SM01100">
    <property type="entry name" value="CRAL_TRIO_N"/>
    <property type="match status" value="1"/>
</dbReference>
<name>M8AY17_TRIUA</name>
<dbReference type="InterPro" id="IPR036273">
    <property type="entry name" value="CRAL/TRIO_N_dom_sf"/>
</dbReference>
<dbReference type="STRING" id="4572.M8AY17"/>
<dbReference type="SMART" id="SM00516">
    <property type="entry name" value="SEC14"/>
    <property type="match status" value="1"/>
</dbReference>
<dbReference type="PANTHER" id="PTHR46226">
    <property type="entry name" value="CRAL-TRIO DOMAIN-CONTAINING PROTEIN"/>
    <property type="match status" value="1"/>
</dbReference>
<dbReference type="eggNOG" id="KOG1471">
    <property type="taxonomic scope" value="Eukaryota"/>
</dbReference>
<dbReference type="PANTHER" id="PTHR46226:SF3">
    <property type="entry name" value="OS02G0200000 PROTEIN"/>
    <property type="match status" value="1"/>
</dbReference>
<sequence length="636" mass="71566">MGAAAEDAVRQLGILMDQVDAPLRRTFQNVHQGHPRETMLRFLKAREWNVSKAHKMLVDSLNWRIENEIDSVLERPILPVDLYRSIRDSQLVGLSGYTKEGLPVFGIGVGQSTYDKASVHYYVQSHIQINEYRDRIILPMLTEKFGRPITTCVKVLDMTGLKLSALSQMKSGHYLCCLCVMMLSSISTVDDLNYPEKSETYYIVNVPYIFSACWKVVKPLLQERTKKKVKVLSGCGRDELLKIMDYSALPHFCRREGSGSSKHSSSNADDCFSPDHPFHKELYELTNQQSSHKELLKMGSLHVSIPEPDPNDAKIVEVIQAEFHKMGEQNGSTNGHKEYIGTLVPGGIMKRGVAHMDDRALRGGIHAVASKRPKNCGRRRVELDPDALRGLPLDGRMTIRELAEALGMKKSTLFRRLKEVTTLGLDDIGNDLHRWSKSCSSTTEIAARLVLQLPKLVGNHLSAFVKGRSLHDNFMLVQSTARRLNALRSPAVLLKLDISKAFDSVQWPFLIEVMHQLGFGPRWRSWIYGILATSTVKIKVNGDPRDTIYNCKGLRQDGELLTQVEGNVNAKEWTTNFGPVSAMRHAHSSHDGLGSPDDDYYIDKQGVQRVPLVQEGCCEWWQLHGRLGFGMCTEMG</sequence>
<dbReference type="PROSITE" id="PS50191">
    <property type="entry name" value="CRAL_TRIO"/>
    <property type="match status" value="1"/>
</dbReference>
<protein>
    <submittedName>
        <fullName evidence="1">SEC14-like protein 5</fullName>
    </submittedName>
</protein>
<dbReference type="Pfam" id="PF00650">
    <property type="entry name" value="CRAL_TRIO"/>
    <property type="match status" value="1"/>
</dbReference>
<dbReference type="eggNOG" id="KOG1075">
    <property type="taxonomic scope" value="Eukaryota"/>
</dbReference>